<organism evidence="8">
    <name type="scientific">uncultured actinobacterium HF4000_04C13</name>
    <dbReference type="NCBI Taxonomy" id="711002"/>
    <lineage>
        <taxon>Bacteria</taxon>
        <taxon>Bacillati</taxon>
        <taxon>Actinomycetota</taxon>
        <taxon>Actinomycetes</taxon>
        <taxon>environmental samples</taxon>
    </lineage>
</organism>
<dbReference type="InterPro" id="IPR050103">
    <property type="entry name" value="Class-III_PLP-dep_AT"/>
</dbReference>
<reference evidence="8" key="1">
    <citation type="journal article" date="2011" name="Environ. Microbiol.">
        <title>Time-series analyses of Monterey Bay coastal microbial picoplankton using a 'genome proxy' microarray.</title>
        <authorList>
            <person name="Rich V.I."/>
            <person name="Pham V.D."/>
            <person name="Eppley J."/>
            <person name="Shi Y."/>
            <person name="DeLong E.F."/>
        </authorList>
    </citation>
    <scope>NUCLEOTIDE SEQUENCE</scope>
</reference>
<dbReference type="GO" id="GO:0042802">
    <property type="term" value="F:identical protein binding"/>
    <property type="evidence" value="ECO:0007669"/>
    <property type="project" value="TreeGrafter"/>
</dbReference>
<dbReference type="PROSITE" id="PS00600">
    <property type="entry name" value="AA_TRANSFER_CLASS_3"/>
    <property type="match status" value="1"/>
</dbReference>
<dbReference type="GO" id="GO:0008483">
    <property type="term" value="F:transaminase activity"/>
    <property type="evidence" value="ECO:0007669"/>
    <property type="project" value="UniProtKB-KW"/>
</dbReference>
<keyword evidence="2 8" id="KW-0032">Aminotransferase</keyword>
<accession>E0XVB9</accession>
<dbReference type="GO" id="GO:0030170">
    <property type="term" value="F:pyridoxal phosphate binding"/>
    <property type="evidence" value="ECO:0007669"/>
    <property type="project" value="InterPro"/>
</dbReference>
<dbReference type="PANTHER" id="PTHR11986:SF79">
    <property type="entry name" value="ACETYLORNITHINE AMINOTRANSFERASE, MITOCHONDRIAL"/>
    <property type="match status" value="1"/>
</dbReference>
<dbReference type="InterPro" id="IPR004636">
    <property type="entry name" value="AcOrn/SuccOrn_fam"/>
</dbReference>
<dbReference type="PANTHER" id="PTHR11986">
    <property type="entry name" value="AMINOTRANSFERASE CLASS III"/>
    <property type="match status" value="1"/>
</dbReference>
<evidence type="ECO:0000256" key="1">
    <source>
        <dbReference type="ARBA" id="ARBA00001933"/>
    </source>
</evidence>
<dbReference type="FunFam" id="3.40.640.10:FF:000004">
    <property type="entry name" value="Acetylornithine aminotransferase"/>
    <property type="match status" value="1"/>
</dbReference>
<dbReference type="EMBL" id="GU474887">
    <property type="protein sequence ID" value="ADI18360.1"/>
    <property type="molecule type" value="Genomic_DNA"/>
</dbReference>
<name>E0XVB9_9ACTN</name>
<protein>
    <submittedName>
        <fullName evidence="8">Ornithine/acetylornithine aminotransferase</fullName>
    </submittedName>
</protein>
<evidence type="ECO:0000256" key="4">
    <source>
        <dbReference type="ARBA" id="ARBA00022679"/>
    </source>
</evidence>
<comment type="pathway">
    <text evidence="6">Amino-acid biosynthesis.</text>
</comment>
<keyword evidence="4 8" id="KW-0808">Transferase</keyword>
<dbReference type="GO" id="GO:0006526">
    <property type="term" value="P:L-arginine biosynthetic process"/>
    <property type="evidence" value="ECO:0007669"/>
    <property type="project" value="UniProtKB-ARBA"/>
</dbReference>
<dbReference type="InterPro" id="IPR015424">
    <property type="entry name" value="PyrdxlP-dep_Trfase"/>
</dbReference>
<dbReference type="AlphaFoldDB" id="E0XVB9"/>
<dbReference type="CDD" id="cd00610">
    <property type="entry name" value="OAT_like"/>
    <property type="match status" value="1"/>
</dbReference>
<dbReference type="Gene3D" id="3.90.1150.10">
    <property type="entry name" value="Aspartate Aminotransferase, domain 1"/>
    <property type="match status" value="1"/>
</dbReference>
<comment type="similarity">
    <text evidence="7">Belongs to the class-III pyridoxal-phosphate-dependent aminotransferase family.</text>
</comment>
<evidence type="ECO:0000256" key="6">
    <source>
        <dbReference type="ARBA" id="ARBA00029440"/>
    </source>
</evidence>
<keyword evidence="3" id="KW-0028">Amino-acid biosynthesis</keyword>
<evidence type="ECO:0000256" key="7">
    <source>
        <dbReference type="RuleBase" id="RU003560"/>
    </source>
</evidence>
<evidence type="ECO:0000256" key="3">
    <source>
        <dbReference type="ARBA" id="ARBA00022605"/>
    </source>
</evidence>
<comment type="cofactor">
    <cofactor evidence="1">
        <name>pyridoxal 5'-phosphate</name>
        <dbReference type="ChEBI" id="CHEBI:597326"/>
    </cofactor>
</comment>
<dbReference type="Gene3D" id="3.40.640.10">
    <property type="entry name" value="Type I PLP-dependent aspartate aminotransferase-like (Major domain)"/>
    <property type="match status" value="1"/>
</dbReference>
<dbReference type="InterPro" id="IPR015421">
    <property type="entry name" value="PyrdxlP-dep_Trfase_major"/>
</dbReference>
<proteinExistence type="inferred from homology"/>
<dbReference type="InterPro" id="IPR049704">
    <property type="entry name" value="Aminotrans_3_PPA_site"/>
</dbReference>
<dbReference type="SUPFAM" id="SSF53383">
    <property type="entry name" value="PLP-dependent transferases"/>
    <property type="match status" value="1"/>
</dbReference>
<dbReference type="Pfam" id="PF00202">
    <property type="entry name" value="Aminotran_3"/>
    <property type="match status" value="1"/>
</dbReference>
<dbReference type="PIRSF" id="PIRSF000521">
    <property type="entry name" value="Transaminase_4ab_Lys_Orn"/>
    <property type="match status" value="1"/>
</dbReference>
<dbReference type="NCBIfam" id="TIGR00707">
    <property type="entry name" value="argD"/>
    <property type="match status" value="1"/>
</dbReference>
<sequence>MTAATSGPGSGDSRERWADALMGNYGVPPLTFVRGSGTELFDDTGKRYLDFLCGLAVTGLGHAHPRVSAALTEQASTLLHVSNLFVTEPQLEVAERLDALVRAGTDQDTPGRVLFQNSGAEANEAAMKLARKYHGRGRHGVLAAFRSFHGRTLATLAATGQPEKHEPFQPLPEGFRHAAWNDVAAFEAALDPSVGAILLEPLQGEGGVNPADVDFLRGIRRLCDERGILLIMDEIQTGLGRTGEWFGFHHAGINADIVTVAKALGNGVPIGAVWATAEVASAFGPGDHGSTFAGQPLAAAAAREVLRVMEEIDVPLLARERGAELTALLESVPGVAGVRGLGLLLAAELRPEALNGRTAAEVARACLEAGLVVNGVTPTALRLAPPFTVSGEELVEGVGILAGVMAAGPAGEAT</sequence>
<evidence type="ECO:0000256" key="5">
    <source>
        <dbReference type="ARBA" id="ARBA00022898"/>
    </source>
</evidence>
<dbReference type="InterPro" id="IPR005814">
    <property type="entry name" value="Aminotrans_3"/>
</dbReference>
<keyword evidence="5 7" id="KW-0663">Pyridoxal phosphate</keyword>
<dbReference type="InterPro" id="IPR015422">
    <property type="entry name" value="PyrdxlP-dep_Trfase_small"/>
</dbReference>
<evidence type="ECO:0000256" key="2">
    <source>
        <dbReference type="ARBA" id="ARBA00022576"/>
    </source>
</evidence>
<evidence type="ECO:0000313" key="8">
    <source>
        <dbReference type="EMBL" id="ADI18360.1"/>
    </source>
</evidence>